<dbReference type="AlphaFoldDB" id="A0A426YWU8"/>
<name>A0A426YWU8_ENSVE</name>
<accession>A0A426YWU8</accession>
<dbReference type="EMBL" id="AMZH03009734">
    <property type="protein sequence ID" value="RRT56207.1"/>
    <property type="molecule type" value="Genomic_DNA"/>
</dbReference>
<evidence type="ECO:0000256" key="1">
    <source>
        <dbReference type="SAM" id="MobiDB-lite"/>
    </source>
</evidence>
<comment type="caution">
    <text evidence="2">The sequence shown here is derived from an EMBL/GenBank/DDBJ whole genome shotgun (WGS) entry which is preliminary data.</text>
</comment>
<dbReference type="Proteomes" id="UP000287651">
    <property type="component" value="Unassembled WGS sequence"/>
</dbReference>
<reference evidence="2 3" key="1">
    <citation type="journal article" date="2014" name="Agronomy (Basel)">
        <title>A Draft Genome Sequence for Ensete ventricosum, the Drought-Tolerant Tree Against Hunger.</title>
        <authorList>
            <person name="Harrison J."/>
            <person name="Moore K.A."/>
            <person name="Paszkiewicz K."/>
            <person name="Jones T."/>
            <person name="Grant M."/>
            <person name="Ambacheew D."/>
            <person name="Muzemil S."/>
            <person name="Studholme D.J."/>
        </authorList>
    </citation>
    <scope>NUCLEOTIDE SEQUENCE [LARGE SCALE GENOMIC DNA]</scope>
</reference>
<sequence>MPLANVYTREGEEALSRSVIRGKAKDGPRLGARSRADPQWPEGAVAVVVAQAVRQRGEMLGRRLYIPVFQIRMEKMKEVKRPRL</sequence>
<evidence type="ECO:0000313" key="3">
    <source>
        <dbReference type="Proteomes" id="UP000287651"/>
    </source>
</evidence>
<protein>
    <submittedName>
        <fullName evidence="2">Uncharacterized protein</fullName>
    </submittedName>
</protein>
<evidence type="ECO:0000313" key="2">
    <source>
        <dbReference type="EMBL" id="RRT56207.1"/>
    </source>
</evidence>
<feature type="region of interest" description="Disordered" evidence="1">
    <location>
        <begin position="18"/>
        <end position="37"/>
    </location>
</feature>
<organism evidence="2 3">
    <name type="scientific">Ensete ventricosum</name>
    <name type="common">Abyssinian banana</name>
    <name type="synonym">Musa ensete</name>
    <dbReference type="NCBI Taxonomy" id="4639"/>
    <lineage>
        <taxon>Eukaryota</taxon>
        <taxon>Viridiplantae</taxon>
        <taxon>Streptophyta</taxon>
        <taxon>Embryophyta</taxon>
        <taxon>Tracheophyta</taxon>
        <taxon>Spermatophyta</taxon>
        <taxon>Magnoliopsida</taxon>
        <taxon>Liliopsida</taxon>
        <taxon>Zingiberales</taxon>
        <taxon>Musaceae</taxon>
        <taxon>Ensete</taxon>
    </lineage>
</organism>
<proteinExistence type="predicted"/>
<gene>
    <name evidence="2" type="ORF">B296_00012193</name>
</gene>